<evidence type="ECO:0000259" key="1">
    <source>
        <dbReference type="PROSITE" id="PS50851"/>
    </source>
</evidence>
<dbReference type="eggNOG" id="arCOG02395">
    <property type="taxonomic scope" value="Archaea"/>
</dbReference>
<reference evidence="2 3" key="2">
    <citation type="journal article" date="2014" name="Genome Announc.">
        <title>Complete Genome Sequence of Methanoregula formicica SMSPT, a Mesophilic Hydrogenotrophic Methanogen Isolated from a Methanogenic Upflow Anaerobic Sludge Blanket Reactor.</title>
        <authorList>
            <person name="Yamamoto K."/>
            <person name="Tamaki H."/>
            <person name="Cadillo-Quiroz H."/>
            <person name="Imachi H."/>
            <person name="Kyrpides N."/>
            <person name="Woyke T."/>
            <person name="Goodwin L."/>
            <person name="Zinder S.H."/>
            <person name="Kamagata Y."/>
            <person name="Liu W.T."/>
        </authorList>
    </citation>
    <scope>NUCLEOTIDE SEQUENCE [LARGE SCALE GENOMIC DNA]</scope>
    <source>
        <strain evidence="3">DSM 22288 / NBRC 105244 / SMSP</strain>
    </source>
</reference>
<dbReference type="Proteomes" id="UP000010824">
    <property type="component" value="Chromosome"/>
</dbReference>
<proteinExistence type="predicted"/>
<organism evidence="2 3">
    <name type="scientific">Methanoregula formicica (strain DSM 22288 / NBRC 105244 / SMSP)</name>
    <dbReference type="NCBI Taxonomy" id="593750"/>
    <lineage>
        <taxon>Archaea</taxon>
        <taxon>Methanobacteriati</taxon>
        <taxon>Methanobacteriota</taxon>
        <taxon>Stenosarchaea group</taxon>
        <taxon>Methanomicrobia</taxon>
        <taxon>Methanomicrobiales</taxon>
        <taxon>Methanoregulaceae</taxon>
        <taxon>Methanoregula</taxon>
    </lineage>
</organism>
<dbReference type="Gene3D" id="2.30.30.40">
    <property type="entry name" value="SH3 Domains"/>
    <property type="match status" value="2"/>
</dbReference>
<keyword evidence="3" id="KW-1185">Reference proteome</keyword>
<evidence type="ECO:0000313" key="2">
    <source>
        <dbReference type="EMBL" id="AGB02904.1"/>
    </source>
</evidence>
<protein>
    <submittedName>
        <fullName evidence="2">Chemotaxis signal transduction protein</fullName>
    </submittedName>
</protein>
<dbReference type="KEGG" id="mfo:Metfor_1883"/>
<dbReference type="PANTHER" id="PTHR22617:SF23">
    <property type="entry name" value="CHEMOTAXIS PROTEIN CHEW"/>
    <property type="match status" value="1"/>
</dbReference>
<dbReference type="InterPro" id="IPR002545">
    <property type="entry name" value="CheW-lke_dom"/>
</dbReference>
<dbReference type="Gene3D" id="2.40.50.180">
    <property type="entry name" value="CheA-289, Domain 4"/>
    <property type="match status" value="2"/>
</dbReference>
<reference evidence="3" key="1">
    <citation type="submission" date="2011-12" db="EMBL/GenBank/DDBJ databases">
        <title>Complete sequence of Methanoregula formicicum SMSP.</title>
        <authorList>
            <person name="Lucas S."/>
            <person name="Han J."/>
            <person name="Lapidus A."/>
            <person name="Cheng J.-F."/>
            <person name="Goodwin L."/>
            <person name="Pitluck S."/>
            <person name="Peters L."/>
            <person name="Ovchinnikova G."/>
            <person name="Teshima H."/>
            <person name="Detter J.C."/>
            <person name="Han C."/>
            <person name="Tapia R."/>
            <person name="Land M."/>
            <person name="Hauser L."/>
            <person name="Kyrpides N."/>
            <person name="Ivanova N."/>
            <person name="Pagani I."/>
            <person name="Imachi H."/>
            <person name="Tamaki H."/>
            <person name="Sekiguchi Y."/>
            <person name="Kamagata Y."/>
            <person name="Cadillo-Quiroz H."/>
            <person name="Zinder S."/>
            <person name="Liu W.-T."/>
            <person name="Woyke T."/>
        </authorList>
    </citation>
    <scope>NUCLEOTIDE SEQUENCE [LARGE SCALE GENOMIC DNA]</scope>
    <source>
        <strain evidence="3">DSM 22288 / NBRC 105244 / SMSP</strain>
    </source>
</reference>
<name>L0HIJ9_METFS</name>
<dbReference type="Pfam" id="PF01584">
    <property type="entry name" value="CheW"/>
    <property type="match status" value="2"/>
</dbReference>
<dbReference type="STRING" id="593750.Metfor_1883"/>
<dbReference type="GO" id="GO:0006935">
    <property type="term" value="P:chemotaxis"/>
    <property type="evidence" value="ECO:0007669"/>
    <property type="project" value="InterPro"/>
</dbReference>
<dbReference type="SUPFAM" id="SSF50341">
    <property type="entry name" value="CheW-like"/>
    <property type="match status" value="2"/>
</dbReference>
<feature type="domain" description="CheW-like" evidence="1">
    <location>
        <begin position="199"/>
        <end position="341"/>
    </location>
</feature>
<accession>L0HIJ9</accession>
<dbReference type="GO" id="GO:0007165">
    <property type="term" value="P:signal transduction"/>
    <property type="evidence" value="ECO:0007669"/>
    <property type="project" value="InterPro"/>
</dbReference>
<gene>
    <name evidence="2" type="ordered locus">Metfor_1883</name>
</gene>
<dbReference type="HOGENOM" id="CLU_876068_0_0_2"/>
<dbReference type="InterPro" id="IPR036061">
    <property type="entry name" value="CheW-like_dom_sf"/>
</dbReference>
<feature type="domain" description="CheW-like" evidence="1">
    <location>
        <begin position="3"/>
        <end position="141"/>
    </location>
</feature>
<dbReference type="GO" id="GO:0005829">
    <property type="term" value="C:cytosol"/>
    <property type="evidence" value="ECO:0007669"/>
    <property type="project" value="TreeGrafter"/>
</dbReference>
<dbReference type="AlphaFoldDB" id="L0HIJ9"/>
<dbReference type="InParanoid" id="L0HIJ9"/>
<dbReference type="InterPro" id="IPR039315">
    <property type="entry name" value="CheW"/>
</dbReference>
<dbReference type="SMART" id="SM00260">
    <property type="entry name" value="CheW"/>
    <property type="match status" value="2"/>
</dbReference>
<dbReference type="PANTHER" id="PTHR22617">
    <property type="entry name" value="CHEMOTAXIS SENSOR HISTIDINE KINASE-RELATED"/>
    <property type="match status" value="1"/>
</dbReference>
<evidence type="ECO:0000313" key="3">
    <source>
        <dbReference type="Proteomes" id="UP000010824"/>
    </source>
</evidence>
<dbReference type="EMBL" id="CP003167">
    <property type="protein sequence ID" value="AGB02904.1"/>
    <property type="molecule type" value="Genomic_DNA"/>
</dbReference>
<dbReference type="PROSITE" id="PS50851">
    <property type="entry name" value="CHEW"/>
    <property type="match status" value="2"/>
</dbReference>
<sequence length="341" mass="36552" precursor="true">MTMAQLLLFSVGSVRGALPLEETVRVIRMVTPKKRKAGGPPWDAGTINLHGRTLSVVSMRSLFGLKDAGPGLTDMLIIARAGSQDLALWVDATSGVRDIPLPRDAKGMPQQTFPEGSGVLKTAEGLLVIYDLSGLIASGGIMSDSTDDSMVPACDTVRQDSGRKTLAGPDDDDAYINAVLAERAARIARPEEPLAETKTAEVLKFRLAYREYAIEMGNIREVILTGEITPVPGTPDFISGICVVRGEIISLIDLRVLLAIPETGLTDLNRVIVLTDRTLTFGILADHITGIGTIELDRISTENPHVPITTNKYVKGVAEGPLVVLDTRALFSDPSMIIDEA</sequence>